<evidence type="ECO:0000313" key="1">
    <source>
        <dbReference type="EMBL" id="KKN58636.1"/>
    </source>
</evidence>
<organism evidence="1">
    <name type="scientific">marine sediment metagenome</name>
    <dbReference type="NCBI Taxonomy" id="412755"/>
    <lineage>
        <taxon>unclassified sequences</taxon>
        <taxon>metagenomes</taxon>
        <taxon>ecological metagenomes</taxon>
    </lineage>
</organism>
<dbReference type="EMBL" id="LAZR01000753">
    <property type="protein sequence ID" value="KKN58636.1"/>
    <property type="molecule type" value="Genomic_DNA"/>
</dbReference>
<proteinExistence type="predicted"/>
<protein>
    <submittedName>
        <fullName evidence="1">Uncharacterized protein</fullName>
    </submittedName>
</protein>
<gene>
    <name evidence="1" type="ORF">LCGC14_0550030</name>
</gene>
<reference evidence="1" key="1">
    <citation type="journal article" date="2015" name="Nature">
        <title>Complex archaea that bridge the gap between prokaryotes and eukaryotes.</title>
        <authorList>
            <person name="Spang A."/>
            <person name="Saw J.H."/>
            <person name="Jorgensen S.L."/>
            <person name="Zaremba-Niedzwiedzka K."/>
            <person name="Martijn J."/>
            <person name="Lind A.E."/>
            <person name="van Eijk R."/>
            <person name="Schleper C."/>
            <person name="Guy L."/>
            <person name="Ettema T.J."/>
        </authorList>
    </citation>
    <scope>NUCLEOTIDE SEQUENCE</scope>
</reference>
<comment type="caution">
    <text evidence="1">The sequence shown here is derived from an EMBL/GenBank/DDBJ whole genome shotgun (WGS) entry which is preliminary data.</text>
</comment>
<dbReference type="AlphaFoldDB" id="A0A0F9UBJ8"/>
<sequence length="223" mass="26749">MELGDYCSEASENYCFETSEDFSRINLFFKNDDSSNIKLKFGSDDTGIIEIPEKETVEPIIKKYPSLKEEANYSSLKLQEEMDLKYSISSSLEPKKIVLDFPHIDIIPLVFSNEVENSIIRDLTFRKFINEIERSLNEFLEFINVRWENKIFFEEDWELPDYKKLVLNLNFKDIPFKQQMLLWKAINKRTYDRIKSMILYSSEQQVIRRLIKLKRNFFIEIEM</sequence>
<accession>A0A0F9UBJ8</accession>
<name>A0A0F9UBJ8_9ZZZZ</name>